<dbReference type="Pfam" id="PF01841">
    <property type="entry name" value="Transglut_core"/>
    <property type="match status" value="1"/>
</dbReference>
<evidence type="ECO:0000259" key="2">
    <source>
        <dbReference type="Pfam" id="PF01841"/>
    </source>
</evidence>
<feature type="domain" description="Transglutaminase-like" evidence="2">
    <location>
        <begin position="160"/>
        <end position="243"/>
    </location>
</feature>
<dbReference type="InterPro" id="IPR038765">
    <property type="entry name" value="Papain-like_cys_pep_sf"/>
</dbReference>
<organism evidence="3 4">
    <name type="scientific">Neocallimastix californiae</name>
    <dbReference type="NCBI Taxonomy" id="1754190"/>
    <lineage>
        <taxon>Eukaryota</taxon>
        <taxon>Fungi</taxon>
        <taxon>Fungi incertae sedis</taxon>
        <taxon>Chytridiomycota</taxon>
        <taxon>Chytridiomycota incertae sedis</taxon>
        <taxon>Neocallimastigomycetes</taxon>
        <taxon>Neocallimastigales</taxon>
        <taxon>Neocallimastigaceae</taxon>
        <taxon>Neocallimastix</taxon>
    </lineage>
</organism>
<dbReference type="Gene3D" id="3.10.620.30">
    <property type="match status" value="1"/>
</dbReference>
<evidence type="ECO:0000313" key="3">
    <source>
        <dbReference type="EMBL" id="ORY83394.1"/>
    </source>
</evidence>
<dbReference type="OrthoDB" id="6129702at2759"/>
<dbReference type="Proteomes" id="UP000193920">
    <property type="component" value="Unassembled WGS sequence"/>
</dbReference>
<feature type="transmembrane region" description="Helical" evidence="1">
    <location>
        <begin position="337"/>
        <end position="358"/>
    </location>
</feature>
<dbReference type="SUPFAM" id="SSF54001">
    <property type="entry name" value="Cysteine proteinases"/>
    <property type="match status" value="1"/>
</dbReference>
<comment type="caution">
    <text evidence="3">The sequence shown here is derived from an EMBL/GenBank/DDBJ whole genome shotgun (WGS) entry which is preliminary data.</text>
</comment>
<evidence type="ECO:0000313" key="4">
    <source>
        <dbReference type="Proteomes" id="UP000193920"/>
    </source>
</evidence>
<evidence type="ECO:0000256" key="1">
    <source>
        <dbReference type="SAM" id="Phobius"/>
    </source>
</evidence>
<sequence length="376" mass="43855">MLNIFTKIIIISSFALSLVNAHVLNYKYKLLKKRDEPFLYYYDQLHDNEKRIYNAIKDQIEGAIQRGHGLYDFEIYEIPVRHESEASLVGFRATSAFVMDNPKYFWIGHGNEQKITTLGNVIKEMHIGFKQSYSDDEIIKMYNEINNAVVPVVDAVNKIPTICEKLKYIHDYLIKLIVYQYGDDYNKYNIYGALVDHESVCEGYAEAFTYLCQLTNIPTIIVNSETHEWNFVKMDDDKWYAMDVTYDDPKIGNMEFKSGNDKNKKYDYFLIGTESPIITDNVKMLYRDSADHKLLNYLLVESSTGFNFPELADNAYNCPINKKTNYIQDYYVPNKHIYLYVLIGLGILFIISFIVMCIRGSKWEKKRKSSSPSQNS</sequence>
<keyword evidence="1" id="KW-0472">Membrane</keyword>
<dbReference type="AlphaFoldDB" id="A0A1Y2FJ35"/>
<proteinExistence type="predicted"/>
<gene>
    <name evidence="3" type="ORF">LY90DRAFT_697333</name>
</gene>
<name>A0A1Y2FJ35_9FUNG</name>
<protein>
    <recommendedName>
        <fullName evidence="2">Transglutaminase-like domain-containing protein</fullName>
    </recommendedName>
</protein>
<keyword evidence="4" id="KW-1185">Reference proteome</keyword>
<dbReference type="InterPro" id="IPR002931">
    <property type="entry name" value="Transglutaminase-like"/>
</dbReference>
<accession>A0A1Y2FJ35</accession>
<keyword evidence="1" id="KW-1133">Transmembrane helix</keyword>
<keyword evidence="1" id="KW-0812">Transmembrane</keyword>
<reference evidence="3 4" key="1">
    <citation type="submission" date="2016-08" db="EMBL/GenBank/DDBJ databases">
        <title>A Parts List for Fungal Cellulosomes Revealed by Comparative Genomics.</title>
        <authorList>
            <consortium name="DOE Joint Genome Institute"/>
            <person name="Haitjema C.H."/>
            <person name="Gilmore S.P."/>
            <person name="Henske J.K."/>
            <person name="Solomon K.V."/>
            <person name="De Groot R."/>
            <person name="Kuo A."/>
            <person name="Mondo S.J."/>
            <person name="Salamov A.A."/>
            <person name="Labutti K."/>
            <person name="Zhao Z."/>
            <person name="Chiniquy J."/>
            <person name="Barry K."/>
            <person name="Brewer H.M."/>
            <person name="Purvine S.O."/>
            <person name="Wright A.T."/>
            <person name="Boxma B."/>
            <person name="Van Alen T."/>
            <person name="Hackstein J.H."/>
            <person name="Baker S.E."/>
            <person name="Grigoriev I.V."/>
            <person name="O'Malley M.A."/>
        </authorList>
    </citation>
    <scope>NUCLEOTIDE SEQUENCE [LARGE SCALE GENOMIC DNA]</scope>
    <source>
        <strain evidence="3 4">G1</strain>
    </source>
</reference>
<dbReference type="EMBL" id="MCOG01000007">
    <property type="protein sequence ID" value="ORY83394.1"/>
    <property type="molecule type" value="Genomic_DNA"/>
</dbReference>